<dbReference type="EMBL" id="JAENRR010000002">
    <property type="protein sequence ID" value="MBK3515895.1"/>
    <property type="molecule type" value="Genomic_DNA"/>
</dbReference>
<feature type="transmembrane region" description="Helical" evidence="1">
    <location>
        <begin position="121"/>
        <end position="138"/>
    </location>
</feature>
<evidence type="ECO:0000313" key="3">
    <source>
        <dbReference type="Proteomes" id="UP000605676"/>
    </source>
</evidence>
<feature type="transmembrane region" description="Helical" evidence="1">
    <location>
        <begin position="82"/>
        <end position="101"/>
    </location>
</feature>
<keyword evidence="3" id="KW-1185">Reference proteome</keyword>
<protein>
    <submittedName>
        <fullName evidence="2">Metal-dependent hydrolase</fullName>
    </submittedName>
</protein>
<organism evidence="2 3">
    <name type="scientific">Carboxylicivirga marina</name>
    <dbReference type="NCBI Taxonomy" id="2800988"/>
    <lineage>
        <taxon>Bacteria</taxon>
        <taxon>Pseudomonadati</taxon>
        <taxon>Bacteroidota</taxon>
        <taxon>Bacteroidia</taxon>
        <taxon>Marinilabiliales</taxon>
        <taxon>Marinilabiliaceae</taxon>
        <taxon>Carboxylicivirga</taxon>
    </lineage>
</organism>
<name>A0ABS1HEJ8_9BACT</name>
<proteinExistence type="predicted"/>
<dbReference type="Proteomes" id="UP000605676">
    <property type="component" value="Unassembled WGS sequence"/>
</dbReference>
<reference evidence="2 3" key="1">
    <citation type="submission" date="2021-01" db="EMBL/GenBank/DDBJ databases">
        <title>Carboxyliciviraga sp.nov., isolated from coastal sediments.</title>
        <authorList>
            <person name="Lu D."/>
            <person name="Zhang T."/>
        </authorList>
    </citation>
    <scope>NUCLEOTIDE SEQUENCE [LARGE SCALE GENOMIC DNA]</scope>
    <source>
        <strain evidence="2 3">N1Y132</strain>
    </source>
</reference>
<evidence type="ECO:0000313" key="2">
    <source>
        <dbReference type="EMBL" id="MBK3515895.1"/>
    </source>
</evidence>
<accession>A0ABS1HEJ8</accession>
<sequence>MDILTHTISGLAAGTLVAGFCKAPYSKQLLIIAIGGLAGALPDVDAISLWSGFDATFGKLFDLTHSGREIYSAKFWYSHHGFMHSISAALIISTIAGVIAYLNNTRFKQFRLTAFIKHFKVNRFMHLAFILGFLIHLLEDMPTPASNWGGVNLFWPSETYIGGFGHIWWWNNYDIFLIVCGVFLLNFLLLALRFINNRVKNIVIAGVFCMGLMLSVVQVGSRDFDFAYSGSTNSYHAFEAKSKALQKEILGEDIYNSMVTFDNLLSIYF</sequence>
<keyword evidence="1" id="KW-0472">Membrane</keyword>
<keyword evidence="1" id="KW-1133">Transmembrane helix</keyword>
<keyword evidence="1" id="KW-0812">Transmembrane</keyword>
<keyword evidence="2" id="KW-0378">Hydrolase</keyword>
<dbReference type="GO" id="GO:0016787">
    <property type="term" value="F:hydrolase activity"/>
    <property type="evidence" value="ECO:0007669"/>
    <property type="project" value="UniProtKB-KW"/>
</dbReference>
<dbReference type="Pfam" id="PF04307">
    <property type="entry name" value="YdjM"/>
    <property type="match status" value="1"/>
</dbReference>
<dbReference type="InterPro" id="IPR007404">
    <property type="entry name" value="YdjM-like"/>
</dbReference>
<gene>
    <name evidence="2" type="ORF">JIV24_00985</name>
</gene>
<feature type="transmembrane region" description="Helical" evidence="1">
    <location>
        <begin position="202"/>
        <end position="221"/>
    </location>
</feature>
<evidence type="ECO:0000256" key="1">
    <source>
        <dbReference type="SAM" id="Phobius"/>
    </source>
</evidence>
<comment type="caution">
    <text evidence="2">The sequence shown here is derived from an EMBL/GenBank/DDBJ whole genome shotgun (WGS) entry which is preliminary data.</text>
</comment>
<dbReference type="RefSeq" id="WP_200463127.1">
    <property type="nucleotide sequence ID" value="NZ_JAENRR010000002.1"/>
</dbReference>
<feature type="transmembrane region" description="Helical" evidence="1">
    <location>
        <begin position="175"/>
        <end position="195"/>
    </location>
</feature>